<dbReference type="GO" id="GO:1990116">
    <property type="term" value="P:ribosome-associated ubiquitin-dependent protein catabolic process"/>
    <property type="evidence" value="ECO:0007669"/>
    <property type="project" value="UniProtKB-UniRule"/>
</dbReference>
<keyword evidence="4" id="KW-1185">Reference proteome</keyword>
<dbReference type="GO" id="GO:0061630">
    <property type="term" value="F:ubiquitin protein ligase activity"/>
    <property type="evidence" value="ECO:0007669"/>
    <property type="project" value="UniProtKB-UniRule"/>
</dbReference>
<comment type="subunit">
    <text evidence="1">Component of the ribosome quality control complex (RQC).</text>
</comment>
<dbReference type="InterPro" id="IPR039795">
    <property type="entry name" value="LTN1/Rkr1"/>
</dbReference>
<gene>
    <name evidence="3" type="ORF">K0M31_012147</name>
</gene>
<comment type="function">
    <text evidence="1">E3 ubiquitin-protein ligase. Component of the ribosome quality control complex (RQC), a ribosome-associated complex that mediates ubiquitination and extraction of incompletely synthesized nascent chains for proteasomal degradation.</text>
</comment>
<keyword evidence="1" id="KW-0862">Zinc</keyword>
<name>A0AA40KVF6_9HYME</name>
<sequence length="113" mass="12645">MVSLIALHEFATLCRDSEISIVEGMLPFWPRLYSALAIDIKRTVREAAQLAHAALVKRIGKSVAKYLKLLAGAWFISQYDVYPPAASIATNSFNVNISNLLITIIYQFIKNVF</sequence>
<comment type="caution">
    <text evidence="3">The sequence shown here is derived from an EMBL/GenBank/DDBJ whole genome shotgun (WGS) entry which is preliminary data.</text>
</comment>
<keyword evidence="1" id="KW-0833">Ubl conjugation pathway</keyword>
<dbReference type="EMBL" id="JAHYIQ010000003">
    <property type="protein sequence ID" value="KAK1134376.1"/>
    <property type="molecule type" value="Genomic_DNA"/>
</dbReference>
<accession>A0AA40KVF6</accession>
<dbReference type="EC" id="2.3.2.27" evidence="1"/>
<evidence type="ECO:0000256" key="1">
    <source>
        <dbReference type="RuleBase" id="RU367090"/>
    </source>
</evidence>
<dbReference type="Proteomes" id="UP001177670">
    <property type="component" value="Unassembled WGS sequence"/>
</dbReference>
<keyword evidence="1" id="KW-0479">Metal-binding</keyword>
<protein>
    <recommendedName>
        <fullName evidence="1">E3 ubiquitin-protein ligase listerin</fullName>
        <ecNumber evidence="1">2.3.2.27</ecNumber>
    </recommendedName>
    <alternativeName>
        <fullName evidence="1">RING-type E3 ubiquitin transferase listerin</fullName>
    </alternativeName>
</protein>
<keyword evidence="1" id="KW-0863">Zinc-finger</keyword>
<dbReference type="PANTHER" id="PTHR12389">
    <property type="entry name" value="ZINC FINGER PROTEIN 294"/>
    <property type="match status" value="1"/>
</dbReference>
<comment type="catalytic activity">
    <reaction evidence="1">
        <text>S-ubiquitinyl-[E2 ubiquitin-conjugating enzyme]-L-cysteine + [acceptor protein]-L-lysine = [E2 ubiquitin-conjugating enzyme]-L-cysteine + N(6)-ubiquitinyl-[acceptor protein]-L-lysine.</text>
        <dbReference type="EC" id="2.3.2.27"/>
    </reaction>
</comment>
<dbReference type="PANTHER" id="PTHR12389:SF0">
    <property type="entry name" value="E3 UBIQUITIN-PROTEIN LIGASE LISTERIN"/>
    <property type="match status" value="1"/>
</dbReference>
<dbReference type="GO" id="GO:0005829">
    <property type="term" value="C:cytosol"/>
    <property type="evidence" value="ECO:0007669"/>
    <property type="project" value="UniProtKB-UniRule"/>
</dbReference>
<dbReference type="GO" id="GO:0043023">
    <property type="term" value="F:ribosomal large subunit binding"/>
    <property type="evidence" value="ECO:0007669"/>
    <property type="project" value="TreeGrafter"/>
</dbReference>
<proteinExistence type="inferred from homology"/>
<evidence type="ECO:0000313" key="3">
    <source>
        <dbReference type="EMBL" id="KAK1134376.1"/>
    </source>
</evidence>
<comment type="similarity">
    <text evidence="1">Belongs to the LTN1 family.</text>
</comment>
<dbReference type="AlphaFoldDB" id="A0AA40KVF6"/>
<evidence type="ECO:0000313" key="4">
    <source>
        <dbReference type="Proteomes" id="UP001177670"/>
    </source>
</evidence>
<feature type="domain" description="E3 ubiquitin-protein ligase listerin N-terminal" evidence="2">
    <location>
        <begin position="6"/>
        <end position="96"/>
    </location>
</feature>
<dbReference type="GO" id="GO:0008270">
    <property type="term" value="F:zinc ion binding"/>
    <property type="evidence" value="ECO:0007669"/>
    <property type="project" value="UniProtKB-KW"/>
</dbReference>
<dbReference type="GO" id="GO:0072344">
    <property type="term" value="P:rescue of stalled ribosome"/>
    <property type="evidence" value="ECO:0007669"/>
    <property type="project" value="UniProtKB-UniRule"/>
</dbReference>
<dbReference type="InterPro" id="IPR054476">
    <property type="entry name" value="Ltn1_N"/>
</dbReference>
<dbReference type="Pfam" id="PF22958">
    <property type="entry name" value="Ltn1_1st"/>
    <property type="match status" value="1"/>
</dbReference>
<keyword evidence="1" id="KW-0808">Transferase</keyword>
<reference evidence="3" key="1">
    <citation type="submission" date="2021-10" db="EMBL/GenBank/DDBJ databases">
        <title>Melipona bicolor Genome sequencing and assembly.</title>
        <authorList>
            <person name="Araujo N.S."/>
            <person name="Arias M.C."/>
        </authorList>
    </citation>
    <scope>NUCLEOTIDE SEQUENCE</scope>
    <source>
        <strain evidence="3">USP_2M_L1-L4_2017</strain>
        <tissue evidence="3">Whole body</tissue>
    </source>
</reference>
<evidence type="ECO:0000259" key="2">
    <source>
        <dbReference type="Pfam" id="PF22958"/>
    </source>
</evidence>
<organism evidence="3 4">
    <name type="scientific">Melipona bicolor</name>
    <dbReference type="NCBI Taxonomy" id="60889"/>
    <lineage>
        <taxon>Eukaryota</taxon>
        <taxon>Metazoa</taxon>
        <taxon>Ecdysozoa</taxon>
        <taxon>Arthropoda</taxon>
        <taxon>Hexapoda</taxon>
        <taxon>Insecta</taxon>
        <taxon>Pterygota</taxon>
        <taxon>Neoptera</taxon>
        <taxon>Endopterygota</taxon>
        <taxon>Hymenoptera</taxon>
        <taxon>Apocrita</taxon>
        <taxon>Aculeata</taxon>
        <taxon>Apoidea</taxon>
        <taxon>Anthophila</taxon>
        <taxon>Apidae</taxon>
        <taxon>Melipona</taxon>
    </lineage>
</organism>
<dbReference type="GO" id="GO:1990112">
    <property type="term" value="C:RQC complex"/>
    <property type="evidence" value="ECO:0007669"/>
    <property type="project" value="UniProtKB-UniRule"/>
</dbReference>
<comment type="pathway">
    <text evidence="1">Protein modification; protein ubiquitination.</text>
</comment>